<dbReference type="SUPFAM" id="SSF53271">
    <property type="entry name" value="PRTase-like"/>
    <property type="match status" value="1"/>
</dbReference>
<dbReference type="Gene3D" id="3.30.465.10">
    <property type="match status" value="1"/>
</dbReference>
<keyword evidence="3" id="KW-0274">FAD</keyword>
<comment type="similarity">
    <text evidence="1">Belongs to the oxygen-dependent FAD-linked oxidoreductase family.</text>
</comment>
<evidence type="ECO:0000256" key="1">
    <source>
        <dbReference type="ARBA" id="ARBA00005466"/>
    </source>
</evidence>
<dbReference type="InterPro" id="IPR050416">
    <property type="entry name" value="FAD-linked_Oxidoreductase"/>
</dbReference>
<dbReference type="InterPro" id="IPR016166">
    <property type="entry name" value="FAD-bd_PCMH"/>
</dbReference>
<dbReference type="PANTHER" id="PTHR42973:SF25">
    <property type="entry name" value="PHOSPHOMEVALONATE KINASE"/>
    <property type="match status" value="1"/>
</dbReference>
<evidence type="ECO:0000313" key="8">
    <source>
        <dbReference type="Proteomes" id="UP000622797"/>
    </source>
</evidence>
<dbReference type="InterPro" id="IPR005919">
    <property type="entry name" value="Pmev_kin_anim"/>
</dbReference>
<dbReference type="GO" id="GO:0006695">
    <property type="term" value="P:cholesterol biosynthetic process"/>
    <property type="evidence" value="ECO:0007669"/>
    <property type="project" value="InterPro"/>
</dbReference>
<accession>A0A8H4SXX7</accession>
<dbReference type="EMBL" id="JABEXW010001091">
    <property type="protein sequence ID" value="KAF4947726.1"/>
    <property type="molecule type" value="Genomic_DNA"/>
</dbReference>
<dbReference type="InterPro" id="IPR027417">
    <property type="entry name" value="P-loop_NTPase"/>
</dbReference>
<dbReference type="Pfam" id="PF00156">
    <property type="entry name" value="Pribosyltran"/>
    <property type="match status" value="1"/>
</dbReference>
<dbReference type="InterPro" id="IPR000836">
    <property type="entry name" value="PRTase_dom"/>
</dbReference>
<feature type="region of interest" description="Disordered" evidence="5">
    <location>
        <begin position="903"/>
        <end position="936"/>
    </location>
</feature>
<dbReference type="Pfam" id="PF01565">
    <property type="entry name" value="FAD_binding_4"/>
    <property type="match status" value="1"/>
</dbReference>
<dbReference type="Gene3D" id="3.40.462.20">
    <property type="match status" value="1"/>
</dbReference>
<gene>
    <name evidence="7" type="ORF">FSARC_13900</name>
</gene>
<dbReference type="InterPro" id="IPR029063">
    <property type="entry name" value="SAM-dependent_MTases_sf"/>
</dbReference>
<dbReference type="InterPro" id="IPR016169">
    <property type="entry name" value="FAD-bd_PCMH_sub2"/>
</dbReference>
<dbReference type="InterPro" id="IPR006094">
    <property type="entry name" value="Oxid_FAD_bind_N"/>
</dbReference>
<dbReference type="UniPathway" id="UPA00057">
    <property type="reaction ID" value="UER00099"/>
</dbReference>
<reference evidence="7" key="1">
    <citation type="journal article" date="2020" name="BMC Genomics">
        <title>Correction to: Identification and distribution of gene clusters required for synthesis of sphingolipid metabolism inhibitors in diverse species of the filamentous fungus Fusarium.</title>
        <authorList>
            <person name="Kim H.S."/>
            <person name="Lohmar J.M."/>
            <person name="Busman M."/>
            <person name="Brown D.W."/>
            <person name="Naumann T.A."/>
            <person name="Divon H.H."/>
            <person name="Lysoe E."/>
            <person name="Uhlig S."/>
            <person name="Proctor R.H."/>
        </authorList>
    </citation>
    <scope>NUCLEOTIDE SEQUENCE</scope>
    <source>
        <strain evidence="7">NRRL 20472</strain>
    </source>
</reference>
<dbReference type="GO" id="GO:0071949">
    <property type="term" value="F:FAD binding"/>
    <property type="evidence" value="ECO:0007669"/>
    <property type="project" value="InterPro"/>
</dbReference>
<evidence type="ECO:0000256" key="2">
    <source>
        <dbReference type="ARBA" id="ARBA00022630"/>
    </source>
</evidence>
<reference evidence="7" key="2">
    <citation type="submission" date="2020-05" db="EMBL/GenBank/DDBJ databases">
        <authorList>
            <person name="Kim H.-S."/>
            <person name="Proctor R.H."/>
            <person name="Brown D.W."/>
        </authorList>
    </citation>
    <scope>NUCLEOTIDE SEQUENCE</scope>
    <source>
        <strain evidence="7">NRRL 20472</strain>
    </source>
</reference>
<name>A0A8H4SXX7_9HYPO</name>
<proteinExistence type="inferred from homology"/>
<organism evidence="7 8">
    <name type="scientific">Fusarium sarcochroum</name>
    <dbReference type="NCBI Taxonomy" id="1208366"/>
    <lineage>
        <taxon>Eukaryota</taxon>
        <taxon>Fungi</taxon>
        <taxon>Dikarya</taxon>
        <taxon>Ascomycota</taxon>
        <taxon>Pezizomycotina</taxon>
        <taxon>Sordariomycetes</taxon>
        <taxon>Hypocreomycetidae</taxon>
        <taxon>Hypocreales</taxon>
        <taxon>Nectriaceae</taxon>
        <taxon>Fusarium</taxon>
        <taxon>Fusarium lateritium species complex</taxon>
    </lineage>
</organism>
<dbReference type="InterPro" id="IPR029057">
    <property type="entry name" value="PRTase-like"/>
</dbReference>
<dbReference type="PROSITE" id="PS51387">
    <property type="entry name" value="FAD_PCMH"/>
    <property type="match status" value="1"/>
</dbReference>
<evidence type="ECO:0000256" key="5">
    <source>
        <dbReference type="SAM" id="MobiDB-lite"/>
    </source>
</evidence>
<evidence type="ECO:0000313" key="7">
    <source>
        <dbReference type="EMBL" id="KAF4947726.1"/>
    </source>
</evidence>
<dbReference type="AlphaFoldDB" id="A0A8H4SXX7"/>
<keyword evidence="8" id="KW-1185">Reference proteome</keyword>
<dbReference type="Proteomes" id="UP000622797">
    <property type="component" value="Unassembled WGS sequence"/>
</dbReference>
<keyword evidence="2" id="KW-0285">Flavoprotein</keyword>
<feature type="domain" description="FAD-binding PCMH-type" evidence="6">
    <location>
        <begin position="314"/>
        <end position="506"/>
    </location>
</feature>
<dbReference type="Pfam" id="PF04275">
    <property type="entry name" value="P-mevalo_kinase"/>
    <property type="match status" value="1"/>
</dbReference>
<dbReference type="CDD" id="cd06223">
    <property type="entry name" value="PRTases_typeI"/>
    <property type="match status" value="1"/>
</dbReference>
<dbReference type="Gene3D" id="3.40.50.300">
    <property type="entry name" value="P-loop containing nucleotide triphosphate hydrolases"/>
    <property type="match status" value="1"/>
</dbReference>
<dbReference type="InterPro" id="IPR036318">
    <property type="entry name" value="FAD-bd_PCMH-like_sf"/>
</dbReference>
<dbReference type="Gene3D" id="3.40.50.2020">
    <property type="match status" value="1"/>
</dbReference>
<evidence type="ECO:0000259" key="6">
    <source>
        <dbReference type="PROSITE" id="PS51387"/>
    </source>
</evidence>
<dbReference type="GO" id="GO:0019287">
    <property type="term" value="P:isopentenyl diphosphate biosynthetic process, mevalonate pathway"/>
    <property type="evidence" value="ECO:0007669"/>
    <property type="project" value="UniProtKB-UniPathway"/>
</dbReference>
<dbReference type="PANTHER" id="PTHR42973">
    <property type="entry name" value="BINDING OXIDOREDUCTASE, PUTATIVE (AFU_ORTHOLOGUE AFUA_1G17690)-RELATED"/>
    <property type="match status" value="1"/>
</dbReference>
<dbReference type="GO" id="GO:0004631">
    <property type="term" value="F:phosphomevalonate kinase activity"/>
    <property type="evidence" value="ECO:0007669"/>
    <property type="project" value="InterPro"/>
</dbReference>
<evidence type="ECO:0000256" key="3">
    <source>
        <dbReference type="ARBA" id="ARBA00022827"/>
    </source>
</evidence>
<evidence type="ECO:0000256" key="4">
    <source>
        <dbReference type="ARBA" id="ARBA00023002"/>
    </source>
</evidence>
<dbReference type="Gene3D" id="3.40.50.150">
    <property type="entry name" value="Vaccinia Virus protein VP39"/>
    <property type="match status" value="1"/>
</dbReference>
<keyword evidence="4" id="KW-0560">Oxidoreductase</keyword>
<comment type="caution">
    <text evidence="7">The sequence shown here is derived from an EMBL/GenBank/DDBJ whole genome shotgun (WGS) entry which is preliminary data.</text>
</comment>
<sequence length="1168" mass="127556">MATLDTLKQTLRQTARAKASCATQPLSHAQYSAGFDVLMQGSGRMIYQNFIVPQLTSLIDRLLSSRLHISVLEIGPGPKSVLAYLPYRVRRKISRYVAFEPNNLFAVRLDEWFCSTSGAEPPLPCLERCPDVHQTPFTQDNDNKSPESGTSIGASDGGKFDIVLFCHSMYGMKPKRIYIEKALQLLKEHPEPGIVALFHRDSDLNLDGLVCHHTASFPTGIVRVATDDETLDRFTSFVAGLSLRDAKMDEAIRGEWRKLCHALGRREKAHPDHLLFSSPNLMVTFTINAIALPELMAQMPLVNKSRRIKNQEARLRRPASIVRPTQIQHIQQCVKWALEQNVGLTVIGGSHSGQCLWPNVVSIDMSAFDQVHTVPAGKEGGEPNFNSTFLVVVEAGCNTGDIIRKTMAAGLTVPLGARPSVGSGLWLQGGIGHLARFHGLACDAVVGAVMVSVASGQLLYVGRVPSKYRPAGAMQPETESDMLWALKGAGTNFGIVVSVVFATHAARKYSVRNWSIPLKSDHEARLKLHDFDQCARTLARHCSADAYLYSNNAQLHLGVTFIESATTKLPSQLPTPISTVLGPEDNLEVVDSVGLFETEMYISGMHGGHGGGKTSSFKRCLFLKQIGAVNIANILVAAIETRPSPLCYIHLLQGGGAVNDVADDATAFGCRDWDFACVVTAVWPRDQSGTEVALGAVRWVYNVAKDLLPLSSGAYGADLGPDPRDTALAARAFGPNGPRLARLKQSLDPRNVLAYACPLPKLPIKQKLIILVTGESGVGKDYCADIWVSVLTRCAHKHYKTRKASISDTTKREYAEAAGADLDALLRDRTYKEQHRQALTAFFKEQMCQQPRLPEKHFLNVVSDAADMDVLVITGMRDEAPTATLSHFVPNSRLLDIRVTASEKTRQARRKRQVNDNDRHNHDCKNANRSGNGSNCKSNSTTLDYRYSLVFDNEATGDEVVRRFADQYLLPLLHEDLERLASMVVPVPDFPRPGIEFRHVLNIAQRRGGLALCTSLLRTQFQGDWGKVGAVACCEAGGFVYASSLALQVDVPLALIREAGKLPPPTISVRKPSSHISCPKSNDLGGKRIEMSQDLIPMGAAVVVIDDVLATGKTLCAVLQLLAEAGISNENISIMVVAEFPIHGGRELLYHRGFGGISIQSLLAFDGV</sequence>
<dbReference type="GO" id="GO:0016491">
    <property type="term" value="F:oxidoreductase activity"/>
    <property type="evidence" value="ECO:0007669"/>
    <property type="project" value="UniProtKB-KW"/>
</dbReference>
<feature type="compositionally biased region" description="Polar residues" evidence="5">
    <location>
        <begin position="927"/>
        <end position="936"/>
    </location>
</feature>
<dbReference type="GO" id="GO:0005737">
    <property type="term" value="C:cytoplasm"/>
    <property type="evidence" value="ECO:0007669"/>
    <property type="project" value="InterPro"/>
</dbReference>
<feature type="compositionally biased region" description="Basic and acidic residues" evidence="5">
    <location>
        <begin position="913"/>
        <end position="926"/>
    </location>
</feature>
<protein>
    <recommendedName>
        <fullName evidence="6">FAD-binding PCMH-type domain-containing protein</fullName>
    </recommendedName>
</protein>
<dbReference type="OrthoDB" id="363185at2759"/>
<dbReference type="SUPFAM" id="SSF56176">
    <property type="entry name" value="FAD-binding/transporter-associated domain-like"/>
    <property type="match status" value="1"/>
</dbReference>